<keyword evidence="1" id="KW-0479">Metal-binding</keyword>
<dbReference type="NCBIfam" id="TIGR02305">
    <property type="entry name" value="HpaG-N-term"/>
    <property type="match status" value="1"/>
</dbReference>
<accession>A0A1I0FRT3</accession>
<dbReference type="InterPro" id="IPR011234">
    <property type="entry name" value="Fumarylacetoacetase-like_C"/>
</dbReference>
<dbReference type="RefSeq" id="WP_090871445.1">
    <property type="nucleotide sequence ID" value="NZ_FOHE01000016.1"/>
</dbReference>
<dbReference type="AlphaFoldDB" id="A0A1I0FRT3"/>
<dbReference type="EMBL" id="FOHE01000016">
    <property type="protein sequence ID" value="SET60065.1"/>
    <property type="molecule type" value="Genomic_DNA"/>
</dbReference>
<reference evidence="3 4" key="1">
    <citation type="submission" date="2016-10" db="EMBL/GenBank/DDBJ databases">
        <authorList>
            <person name="de Groot N.N."/>
        </authorList>
    </citation>
    <scope>NUCLEOTIDE SEQUENCE [LARGE SCALE GENOMIC DNA]</scope>
    <source>
        <strain evidence="3 4">IBRC-M 10780</strain>
    </source>
</reference>
<evidence type="ECO:0000256" key="1">
    <source>
        <dbReference type="ARBA" id="ARBA00022723"/>
    </source>
</evidence>
<dbReference type="Pfam" id="PF01557">
    <property type="entry name" value="FAA_hydrolase"/>
    <property type="match status" value="1"/>
</dbReference>
<dbReference type="PANTHER" id="PTHR11820:SF114">
    <property type="entry name" value="4-HYDROXYPHENYLACETATE CATABOLISM PROTEIN"/>
    <property type="match status" value="1"/>
</dbReference>
<evidence type="ECO:0000313" key="4">
    <source>
        <dbReference type="Proteomes" id="UP000198618"/>
    </source>
</evidence>
<dbReference type="Gene3D" id="3.90.850.10">
    <property type="entry name" value="Fumarylacetoacetase-like, C-terminal domain"/>
    <property type="match status" value="1"/>
</dbReference>
<evidence type="ECO:0000259" key="2">
    <source>
        <dbReference type="Pfam" id="PF01557"/>
    </source>
</evidence>
<dbReference type="STRING" id="930131.SAMN05216389_11670"/>
<evidence type="ECO:0000313" key="3">
    <source>
        <dbReference type="EMBL" id="SET60065.1"/>
    </source>
</evidence>
<dbReference type="GO" id="GO:0008704">
    <property type="term" value="F:5-carboxymethyl-2-hydroxymuconate delta-isomerase activity"/>
    <property type="evidence" value="ECO:0007669"/>
    <property type="project" value="InterPro"/>
</dbReference>
<dbReference type="InterPro" id="IPR012686">
    <property type="entry name" value="HPA_isomer/decarb_N"/>
</dbReference>
<feature type="domain" description="Fumarylacetoacetase-like C-terminal" evidence="2">
    <location>
        <begin position="46"/>
        <end position="250"/>
    </location>
</feature>
<dbReference type="GO" id="GO:0018800">
    <property type="term" value="F:5-oxopent-3-ene-1,2,5-tricarboxylate decarboxylase activity"/>
    <property type="evidence" value="ECO:0007669"/>
    <property type="project" value="InterPro"/>
</dbReference>
<name>A0A1I0FRT3_9BACI</name>
<dbReference type="GO" id="GO:0046872">
    <property type="term" value="F:metal ion binding"/>
    <property type="evidence" value="ECO:0007669"/>
    <property type="project" value="UniProtKB-KW"/>
</dbReference>
<protein>
    <submittedName>
        <fullName evidence="3">5-carboxy-2-oxohept-3-enedioate decarboxylase HpaG1 subunit</fullName>
    </submittedName>
</protein>
<proteinExistence type="predicted"/>
<sequence>MYQARARISGFEQEQNILVGDSQVVWDGKSYADTAIPWQSPVNGMIYGTIFNVNEQLDAMKETFHEKPYLTKPNRPVLYVKPRNTINAHLHEVVLPEDVSEVQINATLGVVMGENATRLSEENAMEYVGGYTVVNDVTVPHDNFYRPNIKNKVRDGFCPVGPWIMNKDVVSNPEASMIWTFKNDELIQVQNLTDLVRPIKKLLADVTEFMTLYKGDMLLVGVPHNPPIAVNGDTIRIEIDQVGRLENTFVHETGGTAL</sequence>
<dbReference type="SUPFAM" id="SSF56529">
    <property type="entry name" value="FAH"/>
    <property type="match status" value="1"/>
</dbReference>
<gene>
    <name evidence="3" type="ORF">SAMN05216389_11670</name>
</gene>
<dbReference type="Proteomes" id="UP000198618">
    <property type="component" value="Unassembled WGS sequence"/>
</dbReference>
<organism evidence="3 4">
    <name type="scientific">Oceanobacillus limi</name>
    <dbReference type="NCBI Taxonomy" id="930131"/>
    <lineage>
        <taxon>Bacteria</taxon>
        <taxon>Bacillati</taxon>
        <taxon>Bacillota</taxon>
        <taxon>Bacilli</taxon>
        <taxon>Bacillales</taxon>
        <taxon>Bacillaceae</taxon>
        <taxon>Oceanobacillus</taxon>
    </lineage>
</organism>
<dbReference type="PANTHER" id="PTHR11820">
    <property type="entry name" value="ACYLPYRUVASE"/>
    <property type="match status" value="1"/>
</dbReference>
<keyword evidence="4" id="KW-1185">Reference proteome</keyword>
<dbReference type="InterPro" id="IPR036663">
    <property type="entry name" value="Fumarylacetoacetase_C_sf"/>
</dbReference>
<dbReference type="OrthoDB" id="9805307at2"/>